<reference evidence="1" key="1">
    <citation type="submission" date="2014-09" db="EMBL/GenBank/DDBJ databases">
        <authorList>
            <person name="Magalhaes I.L.F."/>
            <person name="Oliveira U."/>
            <person name="Santos F.R."/>
            <person name="Vidigal T.H.D.A."/>
            <person name="Brescovit A.D."/>
            <person name="Santos A.J."/>
        </authorList>
    </citation>
    <scope>NUCLEOTIDE SEQUENCE</scope>
    <source>
        <tissue evidence="1">Shoot tissue taken approximately 20 cm above the soil surface</tissue>
    </source>
</reference>
<sequence length="40" mass="4735">MTTKMKRKLLMKLTMQKKLQMNFVVKTVKLLDMNHSIVPS</sequence>
<protein>
    <submittedName>
        <fullName evidence="1">Uncharacterized protein</fullName>
    </submittedName>
</protein>
<dbReference type="AlphaFoldDB" id="A0A0A8Z484"/>
<proteinExistence type="predicted"/>
<organism evidence="1">
    <name type="scientific">Arundo donax</name>
    <name type="common">Giant reed</name>
    <name type="synonym">Donax arundinaceus</name>
    <dbReference type="NCBI Taxonomy" id="35708"/>
    <lineage>
        <taxon>Eukaryota</taxon>
        <taxon>Viridiplantae</taxon>
        <taxon>Streptophyta</taxon>
        <taxon>Embryophyta</taxon>
        <taxon>Tracheophyta</taxon>
        <taxon>Spermatophyta</taxon>
        <taxon>Magnoliopsida</taxon>
        <taxon>Liliopsida</taxon>
        <taxon>Poales</taxon>
        <taxon>Poaceae</taxon>
        <taxon>PACMAD clade</taxon>
        <taxon>Arundinoideae</taxon>
        <taxon>Arundineae</taxon>
        <taxon>Arundo</taxon>
    </lineage>
</organism>
<dbReference type="EMBL" id="GBRH01265372">
    <property type="protein sequence ID" value="JAD32523.1"/>
    <property type="molecule type" value="Transcribed_RNA"/>
</dbReference>
<accession>A0A0A8Z484</accession>
<name>A0A0A8Z484_ARUDO</name>
<evidence type="ECO:0000313" key="1">
    <source>
        <dbReference type="EMBL" id="JAD32523.1"/>
    </source>
</evidence>
<reference evidence="1" key="2">
    <citation type="journal article" date="2015" name="Data Brief">
        <title>Shoot transcriptome of the giant reed, Arundo donax.</title>
        <authorList>
            <person name="Barrero R.A."/>
            <person name="Guerrero F.D."/>
            <person name="Moolhuijzen P."/>
            <person name="Goolsby J.A."/>
            <person name="Tidwell J."/>
            <person name="Bellgard S.E."/>
            <person name="Bellgard M.I."/>
        </authorList>
    </citation>
    <scope>NUCLEOTIDE SEQUENCE</scope>
    <source>
        <tissue evidence="1">Shoot tissue taken approximately 20 cm above the soil surface</tissue>
    </source>
</reference>